<dbReference type="InterPro" id="IPR007863">
    <property type="entry name" value="Peptidase_M16_C"/>
</dbReference>
<evidence type="ECO:0000259" key="2">
    <source>
        <dbReference type="Pfam" id="PF00675"/>
    </source>
</evidence>
<dbReference type="AlphaFoldDB" id="A0A2T2YIW9"/>
<dbReference type="Proteomes" id="UP000240357">
    <property type="component" value="Unassembled WGS sequence"/>
</dbReference>
<gene>
    <name evidence="4" type="ORF">AHMF7605_18960</name>
</gene>
<protein>
    <submittedName>
        <fullName evidence="4">Peptidase M16</fullName>
    </submittedName>
</protein>
<dbReference type="Gene3D" id="3.30.830.10">
    <property type="entry name" value="Metalloenzyme, LuxS/M16 peptidase-like"/>
    <property type="match status" value="2"/>
</dbReference>
<feature type="domain" description="Peptidase M16 N-terminal" evidence="2">
    <location>
        <begin position="78"/>
        <end position="168"/>
    </location>
</feature>
<dbReference type="OrthoDB" id="9811314at2"/>
<dbReference type="Pfam" id="PF00675">
    <property type="entry name" value="Peptidase_M16"/>
    <property type="match status" value="1"/>
</dbReference>
<reference evidence="4 5" key="1">
    <citation type="submission" date="2018-03" db="EMBL/GenBank/DDBJ databases">
        <title>Adhaeribacter sp. HMF7605 Genome sequencing and assembly.</title>
        <authorList>
            <person name="Kang H."/>
            <person name="Kang J."/>
            <person name="Cha I."/>
            <person name="Kim H."/>
            <person name="Joh K."/>
        </authorList>
    </citation>
    <scope>NUCLEOTIDE SEQUENCE [LARGE SCALE GENOMIC DNA]</scope>
    <source>
        <strain evidence="4 5">HMF7605</strain>
    </source>
</reference>
<proteinExistence type="predicted"/>
<dbReference type="InterPro" id="IPR011249">
    <property type="entry name" value="Metalloenz_LuxS/M16"/>
</dbReference>
<organism evidence="4 5">
    <name type="scientific">Adhaeribacter arboris</name>
    <dbReference type="NCBI Taxonomy" id="2072846"/>
    <lineage>
        <taxon>Bacteria</taxon>
        <taxon>Pseudomonadati</taxon>
        <taxon>Bacteroidota</taxon>
        <taxon>Cytophagia</taxon>
        <taxon>Cytophagales</taxon>
        <taxon>Hymenobacteraceae</taxon>
        <taxon>Adhaeribacter</taxon>
    </lineage>
</organism>
<evidence type="ECO:0000256" key="1">
    <source>
        <dbReference type="SAM" id="SignalP"/>
    </source>
</evidence>
<name>A0A2T2YIW9_9BACT</name>
<evidence type="ECO:0000259" key="3">
    <source>
        <dbReference type="Pfam" id="PF05193"/>
    </source>
</evidence>
<evidence type="ECO:0000313" key="5">
    <source>
        <dbReference type="Proteomes" id="UP000240357"/>
    </source>
</evidence>
<keyword evidence="5" id="KW-1185">Reference proteome</keyword>
<feature type="signal peptide" evidence="1">
    <location>
        <begin position="1"/>
        <end position="20"/>
    </location>
</feature>
<dbReference type="PANTHER" id="PTHR11851">
    <property type="entry name" value="METALLOPROTEASE"/>
    <property type="match status" value="1"/>
</dbReference>
<dbReference type="SUPFAM" id="SSF63411">
    <property type="entry name" value="LuxS/MPP-like metallohydrolase"/>
    <property type="match status" value="2"/>
</dbReference>
<keyword evidence="1" id="KW-0732">Signal</keyword>
<evidence type="ECO:0000313" key="4">
    <source>
        <dbReference type="EMBL" id="PSR55435.1"/>
    </source>
</evidence>
<dbReference type="Pfam" id="PF05193">
    <property type="entry name" value="Peptidase_M16_C"/>
    <property type="match status" value="1"/>
</dbReference>
<dbReference type="RefSeq" id="WP_106931615.1">
    <property type="nucleotide sequence ID" value="NZ_PYFT01000001.1"/>
</dbReference>
<dbReference type="InterPro" id="IPR011765">
    <property type="entry name" value="Pept_M16_N"/>
</dbReference>
<dbReference type="InterPro" id="IPR050361">
    <property type="entry name" value="MPP/UQCRC_Complex"/>
</dbReference>
<accession>A0A2T2YIW9</accession>
<feature type="domain" description="Peptidase M16 C-terminal" evidence="3">
    <location>
        <begin position="196"/>
        <end position="373"/>
    </location>
</feature>
<dbReference type="PANTHER" id="PTHR11851:SF224">
    <property type="entry name" value="PROCESSING PROTEASE"/>
    <property type="match status" value="1"/>
</dbReference>
<dbReference type="EMBL" id="PYFT01000001">
    <property type="protein sequence ID" value="PSR55435.1"/>
    <property type="molecule type" value="Genomic_DNA"/>
</dbReference>
<comment type="caution">
    <text evidence="4">The sequence shown here is derived from an EMBL/GenBank/DDBJ whole genome shotgun (WGS) entry which is preliminary data.</text>
</comment>
<feature type="chain" id="PRO_5015530380" evidence="1">
    <location>
        <begin position="21"/>
        <end position="688"/>
    </location>
</feature>
<sequence>MKRIFFSLLLSLLYSIALRAQTQTPPPPGPAPSIQIGQAQSFQLKNGLKVFVVENHKLPVVSMSLVLDNDPIVQGNKNGYVDIAGTMMRTGTKTRSKEKLDEEIDYIGASLVPSASGLTASSLKKHLNKLMELASDVALNPNFKQEELDKIKKQTLSGLASSKDNPNVIQGIVRSSLLYGKDHPFGEVPSEQSINNVTLADIQGYYDTFYKPNVGYLAIVGDISGKEAKSLAKKYFGAWKKGAINRSTLPTPAPTSGTRVAIVDRPAAVQSVISVANVADLKPGSEDAITGRVLNTLLGGSFSRLTQNLREKHGYTYGAYSDLSASRYIGEFSASTNVRNAVTDSAINEILFELNRLRTEKATADEVQKIKNIVTGEFARSLEDPNTVALFAINTARYNLPKDYYRDYLKKVAAVTPEAIQQVAQKYITPDKAVILVVGNADQMEDRVKRFDKDGTLEYFTPLGEKAERTTLALPAGATADKVLDAYVQALGGRASLDKVKDMIIKSTITSTGANLTYTQYFKGPDKMVQSIKVGDVEIQKTIINGNKGKVISQNGTKTMSPEEVQEQKIQYGLNSFLRYNALGVKKNLSTLERINGRRAYRLELSLPSGQQLLQYYDLETGLKIREIVVTATELGNATQVTEVTDYRDVSGVKFPYLTQLHAGNQLISTTVQSVEVNKNLKDDLFKL</sequence>
<dbReference type="GO" id="GO:0046872">
    <property type="term" value="F:metal ion binding"/>
    <property type="evidence" value="ECO:0007669"/>
    <property type="project" value="InterPro"/>
</dbReference>